<protein>
    <recommendedName>
        <fullName evidence="2 4">Glutamate dehydrogenase</fullName>
    </recommendedName>
</protein>
<dbReference type="PANTHER" id="PTHR11606">
    <property type="entry name" value="GLUTAMATE DEHYDROGENASE"/>
    <property type="match status" value="1"/>
</dbReference>
<evidence type="ECO:0000256" key="1">
    <source>
        <dbReference type="ARBA" id="ARBA00006382"/>
    </source>
</evidence>
<dbReference type="Gene3D" id="3.40.50.720">
    <property type="entry name" value="NAD(P)-binding Rossmann-like Domain"/>
    <property type="match status" value="1"/>
</dbReference>
<dbReference type="InterPro" id="IPR046346">
    <property type="entry name" value="Aminoacid_DH-like_N_sf"/>
</dbReference>
<reference evidence="7 8" key="1">
    <citation type="submission" date="2021-01" db="EMBL/GenBank/DDBJ databases">
        <title>Genomic Encyclopedia of Type Strains, Phase IV (KMG-IV): sequencing the most valuable type-strain genomes for metagenomic binning, comparative biology and taxonomic classification.</title>
        <authorList>
            <person name="Goeker M."/>
        </authorList>
    </citation>
    <scope>NUCLEOTIDE SEQUENCE [LARGE SCALE GENOMIC DNA]</scope>
    <source>
        <strain evidence="7 8">DSM 25890</strain>
    </source>
</reference>
<feature type="domain" description="Glutamate/phenylalanine/leucine/valine/L-tryptophan dehydrogenase C-terminal" evidence="6">
    <location>
        <begin position="184"/>
        <end position="415"/>
    </location>
</feature>
<dbReference type="Pfam" id="PF00208">
    <property type="entry name" value="ELFV_dehydrog"/>
    <property type="match status" value="1"/>
</dbReference>
<dbReference type="InterPro" id="IPR036291">
    <property type="entry name" value="NAD(P)-bd_dom_sf"/>
</dbReference>
<keyword evidence="3 4" id="KW-0560">Oxidoreductase</keyword>
<evidence type="ECO:0000256" key="2">
    <source>
        <dbReference type="ARBA" id="ARBA00012896"/>
    </source>
</evidence>
<dbReference type="SUPFAM" id="SSF53223">
    <property type="entry name" value="Aminoacid dehydrogenase-like, N-terminal domain"/>
    <property type="match status" value="1"/>
</dbReference>
<gene>
    <name evidence="7" type="ORF">JOC73_002006</name>
</gene>
<dbReference type="InterPro" id="IPR006097">
    <property type="entry name" value="Glu/Leu/Phe/Val/Trp_DH_dimer"/>
</dbReference>
<comment type="caution">
    <text evidence="7">The sequence shown here is derived from an EMBL/GenBank/DDBJ whole genome shotgun (WGS) entry which is preliminary data.</text>
</comment>
<dbReference type="RefSeq" id="WP_204402648.1">
    <property type="nucleotide sequence ID" value="NZ_JAFBEE010000012.1"/>
</dbReference>
<evidence type="ECO:0000259" key="6">
    <source>
        <dbReference type="SMART" id="SM00839"/>
    </source>
</evidence>
<dbReference type="SMART" id="SM00839">
    <property type="entry name" value="ELFV_dehydrog"/>
    <property type="match status" value="1"/>
</dbReference>
<proteinExistence type="inferred from homology"/>
<dbReference type="PRINTS" id="PR00082">
    <property type="entry name" value="GLFDHDRGNASE"/>
</dbReference>
<dbReference type="Gene3D" id="3.40.50.10860">
    <property type="entry name" value="Leucine Dehydrogenase, chain A, domain 1"/>
    <property type="match status" value="1"/>
</dbReference>
<organism evidence="7 8">
    <name type="scientific">Alkaliphilus hydrothermalis</name>
    <dbReference type="NCBI Taxonomy" id="1482730"/>
    <lineage>
        <taxon>Bacteria</taxon>
        <taxon>Bacillati</taxon>
        <taxon>Bacillota</taxon>
        <taxon>Clostridia</taxon>
        <taxon>Peptostreptococcales</taxon>
        <taxon>Natronincolaceae</taxon>
        <taxon>Alkaliphilus</taxon>
    </lineage>
</organism>
<accession>A0ABS2NR73</accession>
<dbReference type="PIRSF" id="PIRSF000185">
    <property type="entry name" value="Glu_DH"/>
    <property type="match status" value="1"/>
</dbReference>
<dbReference type="SUPFAM" id="SSF51735">
    <property type="entry name" value="NAD(P)-binding Rossmann-fold domains"/>
    <property type="match status" value="1"/>
</dbReference>
<dbReference type="InterPro" id="IPR033524">
    <property type="entry name" value="Glu/Leu/Phe/Val_DH_AS"/>
</dbReference>
<sequence length="417" mass="45806">MSEKTLNPFEIAQLQVKTACDKLGTEQPVYEILKNPQRVLEVSIPVKMDDGTVKSFIGYRSQHNDAVGPFKGGIRFHHDVTRDEVKALSTWMTFKCGVVGIPYGGGKGGITVNPSELSQGELERLSRGFARAISPIIGERKDIPAPDVNTNGQIMAWFVDEYEKATGRFEPGVFTGKPVDFYGSLGRTEATGFGVAIMARDAAKRIGLPLEGATVAIQGFGNVGSYAGLYMQEMGSKVIAVSDSSVCIYNENGLDIKELMAYVATNKKVKGFPGATQELDRNEVLTVDCDILMPCALENQITSKNVDQIKAKIVSEGANGPTTPEADKVLHGKGIIVIPDILANAGGVTVSYFEWVQNLMRYTWSFEEVQTKQEQLMVKAFDEIWSLKEEHGVDMRTAAYMMSIKRIAVAMKFRGWY</sequence>
<dbReference type="InterPro" id="IPR006096">
    <property type="entry name" value="Glu/Leu/Phe/Val/Trp_DH_C"/>
</dbReference>
<dbReference type="CDD" id="cd01076">
    <property type="entry name" value="NAD_bind_1_Glu_DH"/>
    <property type="match status" value="1"/>
</dbReference>
<keyword evidence="8" id="KW-1185">Reference proteome</keyword>
<name>A0ABS2NR73_9FIRM</name>
<dbReference type="PANTHER" id="PTHR11606:SF13">
    <property type="entry name" value="GLUTAMATE DEHYDROGENASE 1, MITOCHONDRIAL"/>
    <property type="match status" value="1"/>
</dbReference>
<comment type="similarity">
    <text evidence="1 4 5">Belongs to the Glu/Leu/Phe/Val dehydrogenases family.</text>
</comment>
<dbReference type="InterPro" id="IPR014362">
    <property type="entry name" value="Glu_DH"/>
</dbReference>
<evidence type="ECO:0000256" key="4">
    <source>
        <dbReference type="PIRNR" id="PIRNR000185"/>
    </source>
</evidence>
<dbReference type="PROSITE" id="PS00074">
    <property type="entry name" value="GLFV_DEHYDROGENASE"/>
    <property type="match status" value="1"/>
</dbReference>
<evidence type="ECO:0000256" key="3">
    <source>
        <dbReference type="ARBA" id="ARBA00023002"/>
    </source>
</evidence>
<dbReference type="Proteomes" id="UP001314796">
    <property type="component" value="Unassembled WGS sequence"/>
</dbReference>
<evidence type="ECO:0000256" key="5">
    <source>
        <dbReference type="RuleBase" id="RU004417"/>
    </source>
</evidence>
<evidence type="ECO:0000313" key="8">
    <source>
        <dbReference type="Proteomes" id="UP001314796"/>
    </source>
</evidence>
<dbReference type="GO" id="GO:0004352">
    <property type="term" value="F:glutamate dehydrogenase (NAD+) activity"/>
    <property type="evidence" value="ECO:0007669"/>
    <property type="project" value="UniProtKB-EC"/>
</dbReference>
<dbReference type="InterPro" id="IPR006095">
    <property type="entry name" value="Glu/Leu/Phe/Val/Trp_DH"/>
</dbReference>
<evidence type="ECO:0000313" key="7">
    <source>
        <dbReference type="EMBL" id="MBM7615436.1"/>
    </source>
</evidence>
<dbReference type="EMBL" id="JAFBEE010000012">
    <property type="protein sequence ID" value="MBM7615436.1"/>
    <property type="molecule type" value="Genomic_DNA"/>
</dbReference>
<dbReference type="Pfam" id="PF02812">
    <property type="entry name" value="ELFV_dehydrog_N"/>
    <property type="match status" value="1"/>
</dbReference>
<dbReference type="InterPro" id="IPR033922">
    <property type="entry name" value="NAD_bind_Glu_DH"/>
</dbReference>